<organism evidence="2 3">
    <name type="scientific">Tilletia laevis</name>
    <dbReference type="NCBI Taxonomy" id="157183"/>
    <lineage>
        <taxon>Eukaryota</taxon>
        <taxon>Fungi</taxon>
        <taxon>Dikarya</taxon>
        <taxon>Basidiomycota</taxon>
        <taxon>Ustilaginomycotina</taxon>
        <taxon>Exobasidiomycetes</taxon>
        <taxon>Tilletiales</taxon>
        <taxon>Tilletiaceae</taxon>
        <taxon>Tilletia</taxon>
    </lineage>
</organism>
<feature type="compositionally biased region" description="Low complexity" evidence="1">
    <location>
        <begin position="139"/>
        <end position="151"/>
    </location>
</feature>
<keyword evidence="3" id="KW-1185">Reference proteome</keyword>
<dbReference type="AlphaFoldDB" id="A0A9N8LAK3"/>
<feature type="region of interest" description="Disordered" evidence="1">
    <location>
        <begin position="110"/>
        <end position="164"/>
    </location>
</feature>
<proteinExistence type="predicted"/>
<comment type="caution">
    <text evidence="2">The sequence shown here is derived from an EMBL/GenBank/DDBJ whole genome shotgun (WGS) entry which is preliminary data.</text>
</comment>
<evidence type="ECO:0000313" key="2">
    <source>
        <dbReference type="EMBL" id="CAD6903912.1"/>
    </source>
</evidence>
<evidence type="ECO:0000256" key="1">
    <source>
        <dbReference type="SAM" id="MobiDB-lite"/>
    </source>
</evidence>
<gene>
    <name evidence="2" type="ORF">JKILLFL_G171</name>
</gene>
<accession>A0A9N8LAK3</accession>
<name>A0A9N8LAK3_9BASI</name>
<protein>
    <submittedName>
        <fullName evidence="2">Uncharacterized protein</fullName>
    </submittedName>
</protein>
<evidence type="ECO:0000313" key="3">
    <source>
        <dbReference type="Proteomes" id="UP000836404"/>
    </source>
</evidence>
<dbReference type="Proteomes" id="UP000836404">
    <property type="component" value="Unassembled WGS sequence"/>
</dbReference>
<sequence length="164" mass="18096">MIDHALQQNRSYLQSAHMRIRDDVDNLSKRTAWLAMAHGRQKLRGLEQVQSREEILAEVRQIGRLFYTTTERIQTDLKGVEQSSKNLEIVLRQLITSNLAAAGQQPVHVCSSQAKATGPPPQHQARAEPLSSVPSAPQSVATTSVAAPSSVEQPRKAAAKRKRS</sequence>
<dbReference type="EMBL" id="CAJHJF010000580">
    <property type="protein sequence ID" value="CAD6903912.1"/>
    <property type="molecule type" value="Genomic_DNA"/>
</dbReference>
<reference evidence="2 3" key="1">
    <citation type="submission" date="2020-10" db="EMBL/GenBank/DDBJ databases">
        <authorList>
            <person name="Sedaghatjoo S."/>
        </authorList>
    </citation>
    <scope>NUCLEOTIDE SEQUENCE [LARGE SCALE GENOMIC DNA]</scope>
    <source>
        <strain evidence="2 3">LLFL</strain>
    </source>
</reference>